<dbReference type="Proteomes" id="UP000279307">
    <property type="component" value="Chromosome 3"/>
</dbReference>
<organism evidence="3 5">
    <name type="scientific">Ooceraea biroi</name>
    <name type="common">Clonal raider ant</name>
    <name type="synonym">Cerapachys biroi</name>
    <dbReference type="NCBI Taxonomy" id="2015173"/>
    <lineage>
        <taxon>Eukaryota</taxon>
        <taxon>Metazoa</taxon>
        <taxon>Ecdysozoa</taxon>
        <taxon>Arthropoda</taxon>
        <taxon>Hexapoda</taxon>
        <taxon>Insecta</taxon>
        <taxon>Pterygota</taxon>
        <taxon>Neoptera</taxon>
        <taxon>Endopterygota</taxon>
        <taxon>Hymenoptera</taxon>
        <taxon>Apocrita</taxon>
        <taxon>Aculeata</taxon>
        <taxon>Formicoidea</taxon>
        <taxon>Formicidae</taxon>
        <taxon>Dorylinae</taxon>
        <taxon>Ooceraea</taxon>
    </lineage>
</organism>
<keyword evidence="2" id="KW-0732">Signal</keyword>
<feature type="region of interest" description="Disordered" evidence="1">
    <location>
        <begin position="235"/>
        <end position="275"/>
    </location>
</feature>
<keyword evidence="5" id="KW-1185">Reference proteome</keyword>
<protein>
    <recommendedName>
        <fullName evidence="7">Protein TsetseEP domain-containing protein</fullName>
    </recommendedName>
</protein>
<dbReference type="EMBL" id="QOIP01000003">
    <property type="protein sequence ID" value="RLU24450.1"/>
    <property type="molecule type" value="Genomic_DNA"/>
</dbReference>
<name>A0A026WBS4_OOCBI</name>
<dbReference type="OrthoDB" id="7697005at2759"/>
<evidence type="ECO:0000256" key="2">
    <source>
        <dbReference type="SAM" id="SignalP"/>
    </source>
</evidence>
<feature type="compositionally biased region" description="Acidic residues" evidence="1">
    <location>
        <begin position="259"/>
        <end position="268"/>
    </location>
</feature>
<evidence type="ECO:0000313" key="4">
    <source>
        <dbReference type="EMBL" id="RLU24450.1"/>
    </source>
</evidence>
<evidence type="ECO:0000313" key="3">
    <source>
        <dbReference type="EMBL" id="EZA53091.1"/>
    </source>
</evidence>
<evidence type="ECO:0000313" key="6">
    <source>
        <dbReference type="Proteomes" id="UP000279307"/>
    </source>
</evidence>
<dbReference type="EMBL" id="KK107295">
    <property type="protein sequence ID" value="EZA53091.1"/>
    <property type="molecule type" value="Genomic_DNA"/>
</dbReference>
<evidence type="ECO:0000313" key="5">
    <source>
        <dbReference type="Proteomes" id="UP000053097"/>
    </source>
</evidence>
<dbReference type="AlphaFoldDB" id="A0A026WBS4"/>
<feature type="compositionally biased region" description="Gly residues" evidence="1">
    <location>
        <begin position="236"/>
        <end position="245"/>
    </location>
</feature>
<accession>A0A026WBS4</accession>
<reference evidence="4" key="3">
    <citation type="submission" date="2018-07" db="EMBL/GenBank/DDBJ databases">
        <authorList>
            <person name="Mckenzie S.K."/>
            <person name="Kronauer D.J.C."/>
        </authorList>
    </citation>
    <scope>NUCLEOTIDE SEQUENCE</scope>
    <source>
        <strain evidence="4">Clonal line C1</strain>
    </source>
</reference>
<evidence type="ECO:0008006" key="7">
    <source>
        <dbReference type="Google" id="ProtNLM"/>
    </source>
</evidence>
<evidence type="ECO:0000256" key="1">
    <source>
        <dbReference type="SAM" id="MobiDB-lite"/>
    </source>
</evidence>
<dbReference type="Proteomes" id="UP000053097">
    <property type="component" value="Unassembled WGS sequence"/>
</dbReference>
<sequence>MKSAIVLCLLAALCTVNGAPTSNDMEILKIQVRNAKWAVDNIIRQLQRLRKETGEDTVMKVTKKWWDQMDSHREYTDLLLSALRNEVNAAKTAGKNVDDCYKKAVEGINTNNDVAHEAGNTCKKNAEDSITSNLGFIDNLIATGRALTTELDSIFMNCYASDDFRMQSCVIVELAKINSDVQTLETDAASAEATTLPVSNNVVLQATNCMRNAYGSIYAKNTAVMLAANDCIKTAGSGGSGGKSGESGKSGKSGKSGEESEESEEFEEFFERIDS</sequence>
<dbReference type="OMA" id="AYESTIN"/>
<feature type="chain" id="PRO_5035982690" description="Protein TsetseEP domain-containing protein" evidence="2">
    <location>
        <begin position="19"/>
        <end position="275"/>
    </location>
</feature>
<gene>
    <name evidence="4" type="ORF">DMN91_002539</name>
    <name evidence="3" type="ORF">X777_07269</name>
</gene>
<reference evidence="4 6" key="2">
    <citation type="journal article" date="2018" name="Genome Res.">
        <title>The genomic architecture and molecular evolution of ant odorant receptors.</title>
        <authorList>
            <person name="McKenzie S.K."/>
            <person name="Kronauer D.J.C."/>
        </authorList>
    </citation>
    <scope>NUCLEOTIDE SEQUENCE [LARGE SCALE GENOMIC DNA]</scope>
    <source>
        <strain evidence="4">Clonal line C1</strain>
    </source>
</reference>
<reference evidence="3 5" key="1">
    <citation type="journal article" date="2014" name="Curr. Biol.">
        <title>The genome of the clonal raider ant Cerapachys biroi.</title>
        <authorList>
            <person name="Oxley P.R."/>
            <person name="Ji L."/>
            <person name="Fetter-Pruneda I."/>
            <person name="McKenzie S.K."/>
            <person name="Li C."/>
            <person name="Hu H."/>
            <person name="Zhang G."/>
            <person name="Kronauer D.J."/>
        </authorList>
    </citation>
    <scope>NUCLEOTIDE SEQUENCE [LARGE SCALE GENOMIC DNA]</scope>
</reference>
<feature type="signal peptide" evidence="2">
    <location>
        <begin position="1"/>
        <end position="18"/>
    </location>
</feature>
<proteinExistence type="predicted"/>